<comment type="caution">
    <text evidence="1">The sequence shown here is derived from an EMBL/GenBank/DDBJ whole genome shotgun (WGS) entry which is preliminary data.</text>
</comment>
<gene>
    <name evidence="1" type="ORF">MJO28_002940</name>
</gene>
<reference evidence="1 2" key="3">
    <citation type="journal article" date="2022" name="Microbiol. Spectr.">
        <title>Folding features and dynamics of 3D genome architecture in plant fungal pathogens.</title>
        <authorList>
            <person name="Xia C."/>
        </authorList>
    </citation>
    <scope>NUCLEOTIDE SEQUENCE [LARGE SCALE GENOMIC DNA]</scope>
    <source>
        <strain evidence="1 2">93-210</strain>
    </source>
</reference>
<name>A0ACC0ERS3_9BASI</name>
<accession>A0ACC0ERS3</accession>
<evidence type="ECO:0000313" key="1">
    <source>
        <dbReference type="EMBL" id="KAI7959149.1"/>
    </source>
</evidence>
<proteinExistence type="predicted"/>
<feature type="non-terminal residue" evidence="1">
    <location>
        <position position="862"/>
    </location>
</feature>
<protein>
    <submittedName>
        <fullName evidence="1">Uncharacterized protein</fullName>
    </submittedName>
</protein>
<feature type="non-terminal residue" evidence="1">
    <location>
        <position position="1"/>
    </location>
</feature>
<reference evidence="2" key="1">
    <citation type="journal article" date="2018" name="BMC Genomics">
        <title>Genomic insights into host adaptation between the wheat stripe rust pathogen (Puccinia striiformis f. sp. tritici) and the barley stripe rust pathogen (Puccinia striiformis f. sp. hordei).</title>
        <authorList>
            <person name="Xia C."/>
            <person name="Wang M."/>
            <person name="Yin C."/>
            <person name="Cornejo O.E."/>
            <person name="Hulbert S.H."/>
            <person name="Chen X."/>
        </authorList>
    </citation>
    <scope>NUCLEOTIDE SEQUENCE [LARGE SCALE GENOMIC DNA]</scope>
    <source>
        <strain evidence="2">93-210</strain>
    </source>
</reference>
<keyword evidence="2" id="KW-1185">Reference proteome</keyword>
<reference evidence="2" key="2">
    <citation type="journal article" date="2018" name="Mol. Plant Microbe Interact.">
        <title>Genome sequence resources for the wheat stripe rust pathogen (Puccinia striiformis f. sp. tritici) and the barley stripe rust pathogen (Puccinia striiformis f. sp. hordei).</title>
        <authorList>
            <person name="Xia C."/>
            <person name="Wang M."/>
            <person name="Yin C."/>
            <person name="Cornejo O.E."/>
            <person name="Hulbert S.H."/>
            <person name="Chen X."/>
        </authorList>
    </citation>
    <scope>NUCLEOTIDE SEQUENCE [LARGE SCALE GENOMIC DNA]</scope>
    <source>
        <strain evidence="2">93-210</strain>
    </source>
</reference>
<sequence length="862" mass="96746">NYPYNLSPKFSLLDCGVGISTRTKTFQDPRFIVDQVILGLSSPDWTPQDLLDLLLPARAIQTRSINFIIFNLIDLSRHRSLLGDIAVACCWLSFEPLITQKSSPDQKLLHIKHFFRFDLEIRSFSSATSAGTIIERTPGFHLSYSSSQTVDGIKHSMAASVGPPPQMVKIQNEDRDLGFDGTNIEEFLYWYQEAAKEDGASEDDMAQQLGCFVLNDDLLNIVETLEGYEPPNWPKLKMSMLAYWGRVKIPRFSQPFDNSKAMCSVSDSDEENTCPMILPKPVLSQSSVCFESDISNDRLNTIDGGLRKIDYLRVSDIVEYESPVIAQPVVEGRKTSLFRCRAQTEFIDEEKMAAKLEPSNQSIEDPGETVVPLSIPMPVPIQPCLYRPEACVEKVVENSQLDVLDDGLCEIPNVKVSDVAVSESLEEFITLVSDLPLRPCPLGFLTYPIPNDQPAIKVTIVGERILPLDPIELQIKMPLSPSQVKTKFKVLEESSKPKHFLDSTISLTLSCNRQEVSDTTKIIKELATPLSCYRSGPISFESAVLRDEHKLLSSYSGKPDTSLPDHFTVFKLEKDQDWLFQQSLQGGLRNEDKLPSFCFEDNGILFSDRFSKFHFKEDQDLSFQDSLQDFLREEDKLLSFHLKADVLFQKPAPSFQDPLRNEGKLLSFQVSYDEFDQSHCARCWNEAPKTAIFLRFLGSQQSSASSSLPLHVFPLLSSYSLIASDITSRFELENDLTNNNINDRTTAPHSHNAPSLATDLIGFRSAFITPASELTKGDINIKPQSAIFSTQYLPSQEQSKMIRNLSRASNSHGLLYLNDFLDYCLYSLSQAYYSASFASNSSVPTSEAHCGLSWNRSGIGPN</sequence>
<organism evidence="1 2">
    <name type="scientific">Puccinia striiformis f. sp. tritici</name>
    <dbReference type="NCBI Taxonomy" id="168172"/>
    <lineage>
        <taxon>Eukaryota</taxon>
        <taxon>Fungi</taxon>
        <taxon>Dikarya</taxon>
        <taxon>Basidiomycota</taxon>
        <taxon>Pucciniomycotina</taxon>
        <taxon>Pucciniomycetes</taxon>
        <taxon>Pucciniales</taxon>
        <taxon>Pucciniaceae</taxon>
        <taxon>Puccinia</taxon>
    </lineage>
</organism>
<dbReference type="EMBL" id="CM045867">
    <property type="protein sequence ID" value="KAI7959149.1"/>
    <property type="molecule type" value="Genomic_DNA"/>
</dbReference>
<evidence type="ECO:0000313" key="2">
    <source>
        <dbReference type="Proteomes" id="UP001060170"/>
    </source>
</evidence>
<dbReference type="Proteomes" id="UP001060170">
    <property type="component" value="Chromosome 3"/>
</dbReference>